<dbReference type="AlphaFoldDB" id="A0A9D5AB92"/>
<sequence length="137" mass="15560">MEHLEQESKELNDEITRLTTLMESVIVAQNQPSLPPATPPPRRTVISEIVSSTVPITAAIHPVMSVPHPIIHTLPRVEETIYYSESSEDPDVYEKMDKMKDQFLELRKELKTLRGNDLFGKSVACSGKFMIIKLWIS</sequence>
<evidence type="ECO:0000313" key="1">
    <source>
        <dbReference type="EMBL" id="KAI5404902.1"/>
    </source>
</evidence>
<dbReference type="EMBL" id="JAMSHJ010000005">
    <property type="protein sequence ID" value="KAI5404902.1"/>
    <property type="molecule type" value="Genomic_DNA"/>
</dbReference>
<dbReference type="Proteomes" id="UP001058974">
    <property type="component" value="Chromosome 5"/>
</dbReference>
<reference evidence="1 2" key="1">
    <citation type="journal article" date="2022" name="Nat. Genet.">
        <title>Improved pea reference genome and pan-genome highlight genomic features and evolutionary characteristics.</title>
        <authorList>
            <person name="Yang T."/>
            <person name="Liu R."/>
            <person name="Luo Y."/>
            <person name="Hu S."/>
            <person name="Wang D."/>
            <person name="Wang C."/>
            <person name="Pandey M.K."/>
            <person name="Ge S."/>
            <person name="Xu Q."/>
            <person name="Li N."/>
            <person name="Li G."/>
            <person name="Huang Y."/>
            <person name="Saxena R.K."/>
            <person name="Ji Y."/>
            <person name="Li M."/>
            <person name="Yan X."/>
            <person name="He Y."/>
            <person name="Liu Y."/>
            <person name="Wang X."/>
            <person name="Xiang C."/>
            <person name="Varshney R.K."/>
            <person name="Ding H."/>
            <person name="Gao S."/>
            <person name="Zong X."/>
        </authorList>
    </citation>
    <scope>NUCLEOTIDE SEQUENCE [LARGE SCALE GENOMIC DNA]</scope>
    <source>
        <strain evidence="1 2">cv. Zhongwan 6</strain>
    </source>
</reference>
<organism evidence="1 2">
    <name type="scientific">Pisum sativum</name>
    <name type="common">Garden pea</name>
    <name type="synonym">Lathyrus oleraceus</name>
    <dbReference type="NCBI Taxonomy" id="3888"/>
    <lineage>
        <taxon>Eukaryota</taxon>
        <taxon>Viridiplantae</taxon>
        <taxon>Streptophyta</taxon>
        <taxon>Embryophyta</taxon>
        <taxon>Tracheophyta</taxon>
        <taxon>Spermatophyta</taxon>
        <taxon>Magnoliopsida</taxon>
        <taxon>eudicotyledons</taxon>
        <taxon>Gunneridae</taxon>
        <taxon>Pentapetalae</taxon>
        <taxon>rosids</taxon>
        <taxon>fabids</taxon>
        <taxon>Fabales</taxon>
        <taxon>Fabaceae</taxon>
        <taxon>Papilionoideae</taxon>
        <taxon>50 kb inversion clade</taxon>
        <taxon>NPAAA clade</taxon>
        <taxon>Hologalegina</taxon>
        <taxon>IRL clade</taxon>
        <taxon>Fabeae</taxon>
        <taxon>Lathyrus</taxon>
    </lineage>
</organism>
<protein>
    <submittedName>
        <fullName evidence="1">Uncharacterized protein</fullName>
    </submittedName>
</protein>
<dbReference type="Gramene" id="Psat05G0188800-T1">
    <property type="protein sequence ID" value="KAI5404902.1"/>
    <property type="gene ID" value="KIW84_051888"/>
</dbReference>
<name>A0A9D5AB92_PEA</name>
<accession>A0A9D5AB92</accession>
<keyword evidence="2" id="KW-1185">Reference proteome</keyword>
<proteinExistence type="predicted"/>
<evidence type="ECO:0000313" key="2">
    <source>
        <dbReference type="Proteomes" id="UP001058974"/>
    </source>
</evidence>
<gene>
    <name evidence="1" type="ORF">KIW84_051888</name>
</gene>
<comment type="caution">
    <text evidence="1">The sequence shown here is derived from an EMBL/GenBank/DDBJ whole genome shotgun (WGS) entry which is preliminary data.</text>
</comment>